<keyword evidence="3" id="KW-1185">Reference proteome</keyword>
<feature type="domain" description="LysM" evidence="1">
    <location>
        <begin position="251"/>
        <end position="300"/>
    </location>
</feature>
<sequence length="306" mass="32305">MIRIVVALTAFAVFVCALIVFRPFGGDDTQVADRLGTPVEVTPEVANVAEDIATEATRAATPDITSVVDAALAATTPLITDPDTGLIDAPRRVDVARPNTDDTHLNDMTNNVLAELGFAGVEPVTTNSQVLRESTSEILAGIEAATGQRSVLQERDTLEAIVVAALRSGTSDEDIDTMVNEAAAAGTVAVPEILVTSDGRVDTHVLLDNIIVQAQIAAGGPAPAIPDVSPDEVDGMEVRIVQQATDTVQARFYTVQRGDSLGAISIKFFGSIEHFEAIFEANRGLLSSPDRIRVGQRLVIPQLDEA</sequence>
<name>A0A1Y5S192_9RHOB</name>
<gene>
    <name evidence="2" type="ORF">PSJ8397_01367</name>
</gene>
<dbReference type="Gene3D" id="3.10.350.10">
    <property type="entry name" value="LysM domain"/>
    <property type="match status" value="1"/>
</dbReference>
<protein>
    <submittedName>
        <fullName evidence="2">LysM domain/BON superfamily protein</fullName>
    </submittedName>
</protein>
<organism evidence="2 3">
    <name type="scientific">Pseudooctadecabacter jejudonensis</name>
    <dbReference type="NCBI Taxonomy" id="1391910"/>
    <lineage>
        <taxon>Bacteria</taxon>
        <taxon>Pseudomonadati</taxon>
        <taxon>Pseudomonadota</taxon>
        <taxon>Alphaproteobacteria</taxon>
        <taxon>Rhodobacterales</taxon>
        <taxon>Paracoccaceae</taxon>
        <taxon>Pseudooctadecabacter</taxon>
    </lineage>
</organism>
<dbReference type="SUPFAM" id="SSF54106">
    <property type="entry name" value="LysM domain"/>
    <property type="match status" value="1"/>
</dbReference>
<dbReference type="Pfam" id="PF01476">
    <property type="entry name" value="LysM"/>
    <property type="match status" value="1"/>
</dbReference>
<dbReference type="SMART" id="SM00257">
    <property type="entry name" value="LysM"/>
    <property type="match status" value="1"/>
</dbReference>
<evidence type="ECO:0000313" key="3">
    <source>
        <dbReference type="Proteomes" id="UP000193623"/>
    </source>
</evidence>
<proteinExistence type="predicted"/>
<accession>A0A1Y5S192</accession>
<dbReference type="InterPro" id="IPR018392">
    <property type="entry name" value="LysM"/>
</dbReference>
<dbReference type="InterPro" id="IPR036779">
    <property type="entry name" value="LysM_dom_sf"/>
</dbReference>
<dbReference type="OrthoDB" id="370541at2"/>
<dbReference type="EMBL" id="FWFT01000002">
    <property type="protein sequence ID" value="SLN30184.1"/>
    <property type="molecule type" value="Genomic_DNA"/>
</dbReference>
<dbReference type="Proteomes" id="UP000193623">
    <property type="component" value="Unassembled WGS sequence"/>
</dbReference>
<dbReference type="RefSeq" id="WP_085863818.1">
    <property type="nucleotide sequence ID" value="NZ_FWFT01000002.1"/>
</dbReference>
<dbReference type="PROSITE" id="PS51782">
    <property type="entry name" value="LYSM"/>
    <property type="match status" value="1"/>
</dbReference>
<dbReference type="AlphaFoldDB" id="A0A1Y5S192"/>
<reference evidence="2 3" key="1">
    <citation type="submission" date="2017-03" db="EMBL/GenBank/DDBJ databases">
        <authorList>
            <person name="Afonso C.L."/>
            <person name="Miller P.J."/>
            <person name="Scott M.A."/>
            <person name="Spackman E."/>
            <person name="Goraichik I."/>
            <person name="Dimitrov K.M."/>
            <person name="Suarez D.L."/>
            <person name="Swayne D.E."/>
        </authorList>
    </citation>
    <scope>NUCLEOTIDE SEQUENCE [LARGE SCALE GENOMIC DNA]</scope>
    <source>
        <strain evidence="2 3">CECT 8397</strain>
    </source>
</reference>
<evidence type="ECO:0000313" key="2">
    <source>
        <dbReference type="EMBL" id="SLN30184.1"/>
    </source>
</evidence>
<evidence type="ECO:0000259" key="1">
    <source>
        <dbReference type="PROSITE" id="PS51782"/>
    </source>
</evidence>
<dbReference type="CDD" id="cd00118">
    <property type="entry name" value="LysM"/>
    <property type="match status" value="1"/>
</dbReference>